<name>A0A0C5C6G6_HEYCO</name>
<gene>
    <name evidence="2" type="ORF">HMPREF3213_00810</name>
    <name evidence="1" type="ORF">SB48_HM08orf02297</name>
</gene>
<reference evidence="4" key="3">
    <citation type="submission" date="2016-01" db="EMBL/GenBank/DDBJ databases">
        <authorList>
            <person name="Mitreva M."/>
            <person name="Pepin K.H."/>
            <person name="Mihindukulasuriya K.A."/>
            <person name="Fulton R."/>
            <person name="Fronick C."/>
            <person name="O'Laughlin M."/>
            <person name="Miner T."/>
            <person name="Herter B."/>
            <person name="Rosa B.A."/>
            <person name="Cordes M."/>
            <person name="Tomlinson C."/>
            <person name="Wollam A."/>
            <person name="Palsikar V.B."/>
            <person name="Mardis E.R."/>
            <person name="Wilson R.K."/>
        </authorList>
    </citation>
    <scope>NUCLEOTIDE SEQUENCE [LARGE SCALE GENOMIC DNA]</scope>
    <source>
        <strain evidence="4">GED7749B</strain>
    </source>
</reference>
<dbReference type="Proteomes" id="UP000070376">
    <property type="component" value="Unassembled WGS sequence"/>
</dbReference>
<evidence type="ECO:0000313" key="3">
    <source>
        <dbReference type="Proteomes" id="UP000032024"/>
    </source>
</evidence>
<reference evidence="1" key="1">
    <citation type="submission" date="2015-01" db="EMBL/GenBank/DDBJ databases">
        <title>Comparative genome analysis of Bacillus coagulans HM-08, Clostridium butyricum HM-68, Bacillus subtilis HM-66 and Bacillus licheniformis BL-09.</title>
        <authorList>
            <person name="Zhang H."/>
        </authorList>
    </citation>
    <scope>NUCLEOTIDE SEQUENCE [LARGE SCALE GENOMIC DNA]</scope>
    <source>
        <strain evidence="1">HM-08</strain>
    </source>
</reference>
<reference evidence="3" key="2">
    <citation type="submission" date="2015-01" db="EMBL/GenBank/DDBJ databases">
        <title>Comparative genome analysis of Bacillus coagulans HM-08, Clostridium butyricum HM-68, Bacillus subtilis HM-66 and Bacillus paralicheniformis BL-09.</title>
        <authorList>
            <person name="Zhang H."/>
        </authorList>
    </citation>
    <scope>NUCLEOTIDE SEQUENCE [LARGE SCALE GENOMIC DNA]</scope>
    <source>
        <strain evidence="3">HM-08</strain>
    </source>
</reference>
<dbReference type="Proteomes" id="UP000032024">
    <property type="component" value="Chromosome"/>
</dbReference>
<keyword evidence="3" id="KW-1185">Reference proteome</keyword>
<dbReference type="PATRIC" id="fig|1398.18.peg.1472"/>
<accession>A0A0C5C6G6</accession>
<evidence type="ECO:0000313" key="2">
    <source>
        <dbReference type="EMBL" id="KWZ84720.1"/>
    </source>
</evidence>
<proteinExistence type="predicted"/>
<organism evidence="2 4">
    <name type="scientific">Heyndrickxia coagulans</name>
    <name type="common">Weizmannia coagulans</name>
    <dbReference type="NCBI Taxonomy" id="1398"/>
    <lineage>
        <taxon>Bacteria</taxon>
        <taxon>Bacillati</taxon>
        <taxon>Bacillota</taxon>
        <taxon>Bacilli</taxon>
        <taxon>Bacillales</taxon>
        <taxon>Bacillaceae</taxon>
        <taxon>Heyndrickxia</taxon>
    </lineage>
</organism>
<protein>
    <submittedName>
        <fullName evidence="2">Uncharacterized protein</fullName>
    </submittedName>
</protein>
<evidence type="ECO:0000313" key="1">
    <source>
        <dbReference type="EMBL" id="AJO22249.1"/>
    </source>
</evidence>
<reference evidence="2" key="4">
    <citation type="submission" date="2016-01" db="EMBL/GenBank/DDBJ databases">
        <authorList>
            <person name="Oliw E.H."/>
        </authorList>
    </citation>
    <scope>NUCLEOTIDE SEQUENCE [LARGE SCALE GENOMIC DNA]</scope>
    <source>
        <strain evidence="2">GED7749B</strain>
    </source>
</reference>
<dbReference type="EMBL" id="CP010525">
    <property type="protein sequence ID" value="AJO22249.1"/>
    <property type="molecule type" value="Genomic_DNA"/>
</dbReference>
<dbReference type="AlphaFoldDB" id="A0A0C5C6G6"/>
<evidence type="ECO:0000313" key="4">
    <source>
        <dbReference type="Proteomes" id="UP000070376"/>
    </source>
</evidence>
<sequence>MQSKTGIRVKKSEEHLLYCDKIPDLHRGFYMEEEYEGGA</sequence>
<dbReference type="EMBL" id="LRPN01000027">
    <property type="protein sequence ID" value="KWZ84720.1"/>
    <property type="molecule type" value="Genomic_DNA"/>
</dbReference>